<evidence type="ECO:0000256" key="1">
    <source>
        <dbReference type="ARBA" id="ARBA00023002"/>
    </source>
</evidence>
<gene>
    <name evidence="3" type="ORF">SAMN05216174_1257</name>
</gene>
<dbReference type="GO" id="GO:0016491">
    <property type="term" value="F:oxidoreductase activity"/>
    <property type="evidence" value="ECO:0007669"/>
    <property type="project" value="UniProtKB-KW"/>
</dbReference>
<protein>
    <submittedName>
        <fullName evidence="3">2-polyprenyl-6-methoxyphenol hydroxylase</fullName>
    </submittedName>
</protein>
<dbReference type="AlphaFoldDB" id="A0A1G6Z2J0"/>
<dbReference type="PANTHER" id="PTHR43476:SF5">
    <property type="entry name" value="FAD-DEPENDENT MONOOXYGENASE"/>
    <property type="match status" value="1"/>
</dbReference>
<dbReference type="InterPro" id="IPR050631">
    <property type="entry name" value="PheA/TfdB_FAD_monoxygenase"/>
</dbReference>
<dbReference type="STRING" id="1271860.SAMN05216174_1257"/>
<dbReference type="InterPro" id="IPR002938">
    <property type="entry name" value="FAD-bd"/>
</dbReference>
<evidence type="ECO:0000259" key="2">
    <source>
        <dbReference type="Pfam" id="PF01494"/>
    </source>
</evidence>
<evidence type="ECO:0000313" key="4">
    <source>
        <dbReference type="Proteomes" id="UP000199501"/>
    </source>
</evidence>
<feature type="domain" description="FAD-binding" evidence="2">
    <location>
        <begin position="6"/>
        <end position="325"/>
    </location>
</feature>
<dbReference type="EMBL" id="FMZZ01000025">
    <property type="protein sequence ID" value="SDD96513.1"/>
    <property type="molecule type" value="Genomic_DNA"/>
</dbReference>
<evidence type="ECO:0000313" key="3">
    <source>
        <dbReference type="EMBL" id="SDD96513.1"/>
    </source>
</evidence>
<dbReference type="GO" id="GO:0071949">
    <property type="term" value="F:FAD binding"/>
    <property type="evidence" value="ECO:0007669"/>
    <property type="project" value="InterPro"/>
</dbReference>
<dbReference type="Pfam" id="PF01494">
    <property type="entry name" value="FAD_binding_3"/>
    <property type="match status" value="1"/>
</dbReference>
<dbReference type="PANTHER" id="PTHR43476">
    <property type="entry name" value="3-(3-HYDROXY-PHENYL)PROPIONATE/3-HYDROXYCINNAMIC ACID HYDROXYLASE"/>
    <property type="match status" value="1"/>
</dbReference>
<dbReference type="SUPFAM" id="SSF51905">
    <property type="entry name" value="FAD/NAD(P)-binding domain"/>
    <property type="match status" value="1"/>
</dbReference>
<dbReference type="Gene3D" id="3.50.50.60">
    <property type="entry name" value="FAD/NAD(P)-binding domain"/>
    <property type="match status" value="1"/>
</dbReference>
<dbReference type="PRINTS" id="PR00420">
    <property type="entry name" value="RNGMNOXGNASE"/>
</dbReference>
<dbReference type="RefSeq" id="WP_228772035.1">
    <property type="nucleotide sequence ID" value="NZ_FMZZ01000025.1"/>
</dbReference>
<reference evidence="4" key="1">
    <citation type="submission" date="2016-10" db="EMBL/GenBank/DDBJ databases">
        <authorList>
            <person name="Varghese N."/>
            <person name="Submissions S."/>
        </authorList>
    </citation>
    <scope>NUCLEOTIDE SEQUENCE [LARGE SCALE GENOMIC DNA]</scope>
    <source>
        <strain evidence="4">IBRC-M 10403</strain>
    </source>
</reference>
<keyword evidence="4" id="KW-1185">Reference proteome</keyword>
<proteinExistence type="predicted"/>
<keyword evidence="1" id="KW-0560">Oxidoreductase</keyword>
<sequence length="406" mass="44499">MGPMAVDVCVVGGGPAGLALGLVLARQGVEVVVVEQSGHFNRSFRGESVSPDAVFVLDRLGVLEKIKAEGALTTERMEITEAGRTVLRSEFRDYRYPHRYPLELPQPTLLGVLDAAASGFDTFTLLRKTSMVGLLRAGGAVTGVLVKGPDGEAEISAKVTVGADGRYSKVLEMSGLENTRIPLDRDVVWFKAPLPPSWDPETYRVRISGDRHGLFIPTYPDMVRVGFNIPKGGLKQLRAQGIGALHAKIDELAPELSELVRAKVTSYSDTSMLDIFTTIVPRWSRPGLVVIGDAAHTLSPVLGQGVNHALIDAVTLAPMLAKAVRRPDHRAATTEATAEFQRLREPEVRRSRALQLRQERMFTFGSKAGVFLRTSLYRAMNASPFLQRRVLSDAYFRLQKRENSGR</sequence>
<dbReference type="InterPro" id="IPR036188">
    <property type="entry name" value="FAD/NAD-bd_sf"/>
</dbReference>
<name>A0A1G6Z2J0_9PSEU</name>
<accession>A0A1G6Z2J0</accession>
<dbReference type="Proteomes" id="UP000199501">
    <property type="component" value="Unassembled WGS sequence"/>
</dbReference>
<organism evidence="3 4">
    <name type="scientific">Actinokineospora iranica</name>
    <dbReference type="NCBI Taxonomy" id="1271860"/>
    <lineage>
        <taxon>Bacteria</taxon>
        <taxon>Bacillati</taxon>
        <taxon>Actinomycetota</taxon>
        <taxon>Actinomycetes</taxon>
        <taxon>Pseudonocardiales</taxon>
        <taxon>Pseudonocardiaceae</taxon>
        <taxon>Actinokineospora</taxon>
    </lineage>
</organism>